<organism evidence="7 8">
    <name type="scientific">Paraburkholderia tuberum</name>
    <dbReference type="NCBI Taxonomy" id="157910"/>
    <lineage>
        <taxon>Bacteria</taxon>
        <taxon>Pseudomonadati</taxon>
        <taxon>Pseudomonadota</taxon>
        <taxon>Betaproteobacteria</taxon>
        <taxon>Burkholderiales</taxon>
        <taxon>Burkholderiaceae</taxon>
        <taxon>Paraburkholderia</taxon>
    </lineage>
</organism>
<dbReference type="EMBL" id="FNKX01000004">
    <property type="protein sequence ID" value="SDR62066.1"/>
    <property type="molecule type" value="Genomic_DNA"/>
</dbReference>
<gene>
    <name evidence="7" type="ORF">SAMN05445850_8103</name>
</gene>
<feature type="transmembrane region" description="Helical" evidence="5">
    <location>
        <begin position="183"/>
        <end position="202"/>
    </location>
</feature>
<feature type="transmembrane region" description="Helical" evidence="5">
    <location>
        <begin position="156"/>
        <end position="177"/>
    </location>
</feature>
<keyword evidence="4 5" id="KW-0472">Membrane</keyword>
<name>A0A1H1KIK1_9BURK</name>
<keyword evidence="3 5" id="KW-1133">Transmembrane helix</keyword>
<dbReference type="Proteomes" id="UP000199365">
    <property type="component" value="Unassembled WGS sequence"/>
</dbReference>
<dbReference type="RefSeq" id="WP_090812500.1">
    <property type="nucleotide sequence ID" value="NZ_FNKX01000004.1"/>
</dbReference>
<evidence type="ECO:0000256" key="4">
    <source>
        <dbReference type="ARBA" id="ARBA00023136"/>
    </source>
</evidence>
<comment type="subcellular location">
    <subcellularLocation>
        <location evidence="1">Membrane</location>
        <topology evidence="1">Multi-pass membrane protein</topology>
    </subcellularLocation>
</comment>
<dbReference type="PROSITE" id="PS50850">
    <property type="entry name" value="MFS"/>
    <property type="match status" value="1"/>
</dbReference>
<dbReference type="GO" id="GO:0005886">
    <property type="term" value="C:plasma membrane"/>
    <property type="evidence" value="ECO:0007669"/>
    <property type="project" value="TreeGrafter"/>
</dbReference>
<feature type="transmembrane region" description="Helical" evidence="5">
    <location>
        <begin position="92"/>
        <end position="112"/>
    </location>
</feature>
<feature type="transmembrane region" description="Helical" evidence="5">
    <location>
        <begin position="386"/>
        <end position="409"/>
    </location>
</feature>
<evidence type="ECO:0000313" key="8">
    <source>
        <dbReference type="Proteomes" id="UP000199365"/>
    </source>
</evidence>
<dbReference type="InterPro" id="IPR011701">
    <property type="entry name" value="MFS"/>
</dbReference>
<dbReference type="InterPro" id="IPR036259">
    <property type="entry name" value="MFS_trans_sf"/>
</dbReference>
<evidence type="ECO:0000256" key="2">
    <source>
        <dbReference type="ARBA" id="ARBA00022692"/>
    </source>
</evidence>
<evidence type="ECO:0000313" key="7">
    <source>
        <dbReference type="EMBL" id="SDR62066.1"/>
    </source>
</evidence>
<feature type="transmembrane region" description="Helical" evidence="5">
    <location>
        <begin position="350"/>
        <end position="374"/>
    </location>
</feature>
<sequence>MAKFKNPQSNDFRVDPILPSDVKRATIVAFFAWVFAVYDFILFGTLLPEIGSHYKWDAAEQAEIATLVAAGTALIAFVIGPILDKAGRKNSLLFTVAGAAVCSGLTVVGGSLGRWPLILIRSLSGLGYAEETVNATYLNELYTAANDARLNKRKGFIYSLVQGGWPIGALVAAGLTALLLPRIGWQGCFVFATFPAIVIFFMTRRLKESPQFLLHKHVKELRDRGEEAAARKIAERHGIDYEQHSSAGVWAAFRGESLRPTLVLGGGLLLNWSAIQVFGVLGTTVLTQVHHVSFENSLLILVLSNVVGYVGYLSHGFIGDKIGRRNTLALGWMLGGFAFAGMLYGPHDLYVVVGLYSLGLFFLNGPYAAALFFIGESYPTAIRGTGSAIVHAMGPIGAILAGLGITAALSSGSDWLHAGLFFGAVPCFLSGLLIFATRHVDPEEHTWSEPVHEPSLVAAQELGRYSAAIE</sequence>
<dbReference type="InterPro" id="IPR020846">
    <property type="entry name" value="MFS_dom"/>
</dbReference>
<dbReference type="SUPFAM" id="SSF103473">
    <property type="entry name" value="MFS general substrate transporter"/>
    <property type="match status" value="1"/>
</dbReference>
<feature type="transmembrane region" description="Helical" evidence="5">
    <location>
        <begin position="327"/>
        <end position="344"/>
    </location>
</feature>
<dbReference type="InterPro" id="IPR005829">
    <property type="entry name" value="Sugar_transporter_CS"/>
</dbReference>
<feature type="transmembrane region" description="Helical" evidence="5">
    <location>
        <begin position="262"/>
        <end position="286"/>
    </location>
</feature>
<protein>
    <submittedName>
        <fullName evidence="7">Sugar phosphate permease</fullName>
    </submittedName>
</protein>
<feature type="transmembrane region" description="Helical" evidence="5">
    <location>
        <begin position="27"/>
        <end position="50"/>
    </location>
</feature>
<dbReference type="PROSITE" id="PS00216">
    <property type="entry name" value="SUGAR_TRANSPORT_1"/>
    <property type="match status" value="1"/>
</dbReference>
<evidence type="ECO:0000259" key="6">
    <source>
        <dbReference type="PROSITE" id="PS50850"/>
    </source>
</evidence>
<feature type="transmembrane region" description="Helical" evidence="5">
    <location>
        <begin position="415"/>
        <end position="436"/>
    </location>
</feature>
<dbReference type="PANTHER" id="PTHR23508">
    <property type="entry name" value="CARBOXYLIC ACID TRANSPORTER PROTEIN HOMOLOG"/>
    <property type="match status" value="1"/>
</dbReference>
<evidence type="ECO:0000256" key="3">
    <source>
        <dbReference type="ARBA" id="ARBA00022989"/>
    </source>
</evidence>
<evidence type="ECO:0000256" key="5">
    <source>
        <dbReference type="SAM" id="Phobius"/>
    </source>
</evidence>
<feature type="domain" description="Major facilitator superfamily (MFS) profile" evidence="6">
    <location>
        <begin position="25"/>
        <end position="441"/>
    </location>
</feature>
<keyword evidence="2 5" id="KW-0812">Transmembrane</keyword>
<accession>A0A1H1KIK1</accession>
<dbReference type="STRING" id="157910.SAMN05445850_8103"/>
<evidence type="ECO:0000256" key="1">
    <source>
        <dbReference type="ARBA" id="ARBA00004141"/>
    </source>
</evidence>
<dbReference type="Gene3D" id="1.20.1250.20">
    <property type="entry name" value="MFS general substrate transporter like domains"/>
    <property type="match status" value="1"/>
</dbReference>
<keyword evidence="8" id="KW-1185">Reference proteome</keyword>
<feature type="transmembrane region" description="Helical" evidence="5">
    <location>
        <begin position="298"/>
        <end position="315"/>
    </location>
</feature>
<proteinExistence type="predicted"/>
<dbReference type="PANTHER" id="PTHR23508:SF10">
    <property type="entry name" value="CARBOXYLIC ACID TRANSPORTER PROTEIN HOMOLOG"/>
    <property type="match status" value="1"/>
</dbReference>
<dbReference type="AlphaFoldDB" id="A0A1H1KIK1"/>
<dbReference type="GO" id="GO:0046943">
    <property type="term" value="F:carboxylic acid transmembrane transporter activity"/>
    <property type="evidence" value="ECO:0007669"/>
    <property type="project" value="TreeGrafter"/>
</dbReference>
<dbReference type="Pfam" id="PF07690">
    <property type="entry name" value="MFS_1"/>
    <property type="match status" value="1"/>
</dbReference>
<feature type="transmembrane region" description="Helical" evidence="5">
    <location>
        <begin position="62"/>
        <end position="80"/>
    </location>
</feature>
<reference evidence="8" key="1">
    <citation type="submission" date="2016-10" db="EMBL/GenBank/DDBJ databases">
        <authorList>
            <person name="Varghese N."/>
            <person name="Submissions S."/>
        </authorList>
    </citation>
    <scope>NUCLEOTIDE SEQUENCE [LARGE SCALE GENOMIC DNA]</scope>
    <source>
        <strain evidence="8">DUS833</strain>
    </source>
</reference>